<dbReference type="EMBL" id="ADLN01000120">
    <property type="protein sequence ID" value="EHI57515.1"/>
    <property type="molecule type" value="Genomic_DNA"/>
</dbReference>
<sequence>MDKVRVESKNTDSYRFKERVYRLMNGTYDLDIYSVGEMNTVETEFSDGKYCEELYKDIFEANCRICERLGEEEDKDVEIIIHNYNLMTEYLCMKMFDYGVLFCKREIAKTVVV</sequence>
<reference evidence="1 2" key="1">
    <citation type="submission" date="2011-08" db="EMBL/GenBank/DDBJ databases">
        <title>The Genome Sequence of Clostridium hathewayi WAL-18680.</title>
        <authorList>
            <consortium name="The Broad Institute Genome Sequencing Platform"/>
            <person name="Earl A."/>
            <person name="Ward D."/>
            <person name="Feldgarden M."/>
            <person name="Gevers D."/>
            <person name="Finegold S.M."/>
            <person name="Summanen P.H."/>
            <person name="Molitoris D.R."/>
            <person name="Song M."/>
            <person name="Daigneault M."/>
            <person name="Allen-Vercoe E."/>
            <person name="Young S.K."/>
            <person name="Zeng Q."/>
            <person name="Gargeya S."/>
            <person name="Fitzgerald M."/>
            <person name="Haas B."/>
            <person name="Abouelleil A."/>
            <person name="Alvarado L."/>
            <person name="Arachchi H.M."/>
            <person name="Berlin A."/>
            <person name="Brown A."/>
            <person name="Chapman S.B."/>
            <person name="Chen Z."/>
            <person name="Dunbar C."/>
            <person name="Freedman E."/>
            <person name="Gearin G."/>
            <person name="Gellesch M."/>
            <person name="Goldberg J."/>
            <person name="Griggs A."/>
            <person name="Gujja S."/>
            <person name="Heiman D."/>
            <person name="Howarth C."/>
            <person name="Larson L."/>
            <person name="Lui A."/>
            <person name="MacDonald P.J.P."/>
            <person name="Montmayeur A."/>
            <person name="Murphy C."/>
            <person name="Neiman D."/>
            <person name="Pearson M."/>
            <person name="Priest M."/>
            <person name="Roberts A."/>
            <person name="Saif S."/>
            <person name="Shea T."/>
            <person name="Shenoy N."/>
            <person name="Sisk P."/>
            <person name="Stolte C."/>
            <person name="Sykes S."/>
            <person name="Wortman J."/>
            <person name="Nusbaum C."/>
            <person name="Birren B."/>
        </authorList>
    </citation>
    <scope>NUCLEOTIDE SEQUENCE [LARGE SCALE GENOMIC DNA]</scope>
    <source>
        <strain evidence="1 2">WAL-18680</strain>
    </source>
</reference>
<protein>
    <submittedName>
        <fullName evidence="1">Uncharacterized protein</fullName>
    </submittedName>
</protein>
<evidence type="ECO:0000313" key="1">
    <source>
        <dbReference type="EMBL" id="EHI57515.1"/>
    </source>
</evidence>
<accession>G5IM96</accession>
<name>G5IM96_9FIRM</name>
<proteinExistence type="predicted"/>
<evidence type="ECO:0000313" key="2">
    <source>
        <dbReference type="Proteomes" id="UP000005384"/>
    </source>
</evidence>
<dbReference type="AlphaFoldDB" id="G5IM96"/>
<dbReference type="OrthoDB" id="2055771at2"/>
<dbReference type="PATRIC" id="fig|742737.3.peg.4610"/>
<gene>
    <name evidence="1" type="ORF">HMPREF9473_04624</name>
</gene>
<dbReference type="Proteomes" id="UP000005384">
    <property type="component" value="Unassembled WGS sequence"/>
</dbReference>
<organism evidence="1 2">
    <name type="scientific">Hungatella hathewayi WAL-18680</name>
    <dbReference type="NCBI Taxonomy" id="742737"/>
    <lineage>
        <taxon>Bacteria</taxon>
        <taxon>Bacillati</taxon>
        <taxon>Bacillota</taxon>
        <taxon>Clostridia</taxon>
        <taxon>Lachnospirales</taxon>
        <taxon>Lachnospiraceae</taxon>
        <taxon>Hungatella</taxon>
    </lineage>
</organism>
<keyword evidence="2" id="KW-1185">Reference proteome</keyword>
<dbReference type="HOGENOM" id="CLU_153113_0_0_9"/>
<comment type="caution">
    <text evidence="1">The sequence shown here is derived from an EMBL/GenBank/DDBJ whole genome shotgun (WGS) entry which is preliminary data.</text>
</comment>
<dbReference type="RefSeq" id="WP_006782612.1">
    <property type="nucleotide sequence ID" value="NZ_CP040506.1"/>
</dbReference>